<evidence type="ECO:0000256" key="2">
    <source>
        <dbReference type="ARBA" id="ARBA00010992"/>
    </source>
</evidence>
<feature type="transmembrane region" description="Helical" evidence="9">
    <location>
        <begin position="200"/>
        <end position="221"/>
    </location>
</feature>
<dbReference type="GO" id="GO:0016020">
    <property type="term" value="C:membrane"/>
    <property type="evidence" value="ECO:0007669"/>
    <property type="project" value="UniProtKB-SubCell"/>
</dbReference>
<evidence type="ECO:0000313" key="12">
    <source>
        <dbReference type="Proteomes" id="UP000309340"/>
    </source>
</evidence>
<keyword evidence="12" id="KW-1185">Reference proteome</keyword>
<keyword evidence="3 7" id="KW-0813">Transport</keyword>
<feature type="transmembrane region" description="Helical" evidence="9">
    <location>
        <begin position="109"/>
        <end position="131"/>
    </location>
</feature>
<accession>A0A4V5NGV6</accession>
<gene>
    <name evidence="11" type="ORF">B0A55_02882</name>
</gene>
<dbReference type="GO" id="GO:0005351">
    <property type="term" value="F:carbohydrate:proton symporter activity"/>
    <property type="evidence" value="ECO:0007669"/>
    <property type="project" value="TreeGrafter"/>
</dbReference>
<dbReference type="NCBIfam" id="TIGR00879">
    <property type="entry name" value="SP"/>
    <property type="match status" value="1"/>
</dbReference>
<dbReference type="PROSITE" id="PS00217">
    <property type="entry name" value="SUGAR_TRANSPORT_2"/>
    <property type="match status" value="1"/>
</dbReference>
<dbReference type="InterPro" id="IPR005828">
    <property type="entry name" value="MFS_sugar_transport-like"/>
</dbReference>
<feature type="transmembrane region" description="Helical" evidence="9">
    <location>
        <begin position="389"/>
        <end position="408"/>
    </location>
</feature>
<dbReference type="PROSITE" id="PS50850">
    <property type="entry name" value="MFS"/>
    <property type="match status" value="1"/>
</dbReference>
<dbReference type="PROSITE" id="PS00216">
    <property type="entry name" value="SUGAR_TRANSPORT_1"/>
    <property type="match status" value="2"/>
</dbReference>
<dbReference type="FunFam" id="1.20.1250.20:FF:000044">
    <property type="entry name" value="Hexose transporter Hxt3p"/>
    <property type="match status" value="1"/>
</dbReference>
<dbReference type="Pfam" id="PF00083">
    <property type="entry name" value="Sugar_tr"/>
    <property type="match status" value="1"/>
</dbReference>
<feature type="transmembrane region" description="Helical" evidence="9">
    <location>
        <begin position="169"/>
        <end position="188"/>
    </location>
</feature>
<dbReference type="PANTHER" id="PTHR48022:SF91">
    <property type="entry name" value="MAJOR FACILITATOR SUPERFAMILY (MFS) PROFILE DOMAIN-CONTAINING PROTEIN-RELATED"/>
    <property type="match status" value="1"/>
</dbReference>
<comment type="caution">
    <text evidence="11">The sequence shown here is derived from an EMBL/GenBank/DDBJ whole genome shotgun (WGS) entry which is preliminary data.</text>
</comment>
<dbReference type="Proteomes" id="UP000309340">
    <property type="component" value="Unassembled WGS sequence"/>
</dbReference>
<comment type="subcellular location">
    <subcellularLocation>
        <location evidence="1">Membrane</location>
        <topology evidence="1">Multi-pass membrane protein</topology>
    </subcellularLocation>
</comment>
<evidence type="ECO:0000256" key="3">
    <source>
        <dbReference type="ARBA" id="ARBA00022448"/>
    </source>
</evidence>
<evidence type="ECO:0000256" key="6">
    <source>
        <dbReference type="ARBA" id="ARBA00023136"/>
    </source>
</evidence>
<feature type="transmembrane region" description="Helical" evidence="9">
    <location>
        <begin position="420"/>
        <end position="446"/>
    </location>
</feature>
<dbReference type="EMBL" id="NAJQ01000161">
    <property type="protein sequence ID" value="TKA76499.1"/>
    <property type="molecule type" value="Genomic_DNA"/>
</dbReference>
<feature type="transmembrane region" description="Helical" evidence="9">
    <location>
        <begin position="467"/>
        <end position="484"/>
    </location>
</feature>
<dbReference type="AlphaFoldDB" id="A0A4V5NGV6"/>
<keyword evidence="5 9" id="KW-1133">Transmembrane helix</keyword>
<dbReference type="Gene3D" id="1.20.1250.20">
    <property type="entry name" value="MFS general substrate transporter like domains"/>
    <property type="match status" value="1"/>
</dbReference>
<dbReference type="STRING" id="329884.A0A4V5NGV6"/>
<feature type="transmembrane region" description="Helical" evidence="9">
    <location>
        <begin position="53"/>
        <end position="74"/>
    </location>
</feature>
<dbReference type="InterPro" id="IPR003663">
    <property type="entry name" value="Sugar/inositol_transpt"/>
</dbReference>
<dbReference type="PANTHER" id="PTHR48022">
    <property type="entry name" value="PLASTIDIC GLUCOSE TRANSPORTER 4"/>
    <property type="match status" value="1"/>
</dbReference>
<feature type="transmembrane region" description="Helical" evidence="9">
    <location>
        <begin position="138"/>
        <end position="157"/>
    </location>
</feature>
<evidence type="ECO:0000313" key="11">
    <source>
        <dbReference type="EMBL" id="TKA76499.1"/>
    </source>
</evidence>
<dbReference type="InterPro" id="IPR050360">
    <property type="entry name" value="MFS_Sugar_Transporters"/>
</dbReference>
<dbReference type="SUPFAM" id="SSF103473">
    <property type="entry name" value="MFS general substrate transporter"/>
    <property type="match status" value="1"/>
</dbReference>
<organism evidence="11 12">
    <name type="scientific">Friedmanniomyces simplex</name>
    <dbReference type="NCBI Taxonomy" id="329884"/>
    <lineage>
        <taxon>Eukaryota</taxon>
        <taxon>Fungi</taxon>
        <taxon>Dikarya</taxon>
        <taxon>Ascomycota</taxon>
        <taxon>Pezizomycotina</taxon>
        <taxon>Dothideomycetes</taxon>
        <taxon>Dothideomycetidae</taxon>
        <taxon>Mycosphaerellales</taxon>
        <taxon>Teratosphaeriaceae</taxon>
        <taxon>Friedmanniomyces</taxon>
    </lineage>
</organism>
<dbReference type="CDD" id="cd17356">
    <property type="entry name" value="MFS_HXT"/>
    <property type="match status" value="1"/>
</dbReference>
<keyword evidence="4 9" id="KW-0812">Transmembrane</keyword>
<feature type="transmembrane region" description="Helical" evidence="9">
    <location>
        <begin position="356"/>
        <end position="377"/>
    </location>
</feature>
<proteinExistence type="inferred from homology"/>
<evidence type="ECO:0000256" key="5">
    <source>
        <dbReference type="ARBA" id="ARBA00022989"/>
    </source>
</evidence>
<comment type="similarity">
    <text evidence="2 7">Belongs to the major facilitator superfamily. Sugar transporter (TC 2.A.1.1) family.</text>
</comment>
<evidence type="ECO:0000259" key="10">
    <source>
        <dbReference type="PROSITE" id="PS50850"/>
    </source>
</evidence>
<name>A0A4V5NGV6_9PEZI</name>
<reference evidence="11 12" key="1">
    <citation type="submission" date="2017-03" db="EMBL/GenBank/DDBJ databases">
        <title>Genomes of endolithic fungi from Antarctica.</title>
        <authorList>
            <person name="Coleine C."/>
            <person name="Masonjones S."/>
            <person name="Stajich J.E."/>
        </authorList>
    </citation>
    <scope>NUCLEOTIDE SEQUENCE [LARGE SCALE GENOMIC DNA]</scope>
    <source>
        <strain evidence="11 12">CCFEE 5184</strain>
    </source>
</reference>
<evidence type="ECO:0000256" key="4">
    <source>
        <dbReference type="ARBA" id="ARBA00022692"/>
    </source>
</evidence>
<dbReference type="InterPro" id="IPR036259">
    <property type="entry name" value="MFS_trans_sf"/>
</dbReference>
<dbReference type="InterPro" id="IPR005829">
    <property type="entry name" value="Sugar_transporter_CS"/>
</dbReference>
<evidence type="ECO:0000256" key="7">
    <source>
        <dbReference type="RuleBase" id="RU003346"/>
    </source>
</evidence>
<feature type="region of interest" description="Disordered" evidence="8">
    <location>
        <begin position="561"/>
        <end position="582"/>
    </location>
</feature>
<evidence type="ECO:0000256" key="1">
    <source>
        <dbReference type="ARBA" id="ARBA00004141"/>
    </source>
</evidence>
<evidence type="ECO:0000256" key="9">
    <source>
        <dbReference type="SAM" id="Phobius"/>
    </source>
</evidence>
<dbReference type="OrthoDB" id="2241241at2759"/>
<dbReference type="InterPro" id="IPR020846">
    <property type="entry name" value="MFS_dom"/>
</dbReference>
<feature type="transmembrane region" description="Helical" evidence="9">
    <location>
        <begin position="490"/>
        <end position="508"/>
    </location>
</feature>
<feature type="domain" description="Major facilitator superfamily (MFS) profile" evidence="10">
    <location>
        <begin position="61"/>
        <end position="511"/>
    </location>
</feature>
<evidence type="ECO:0000256" key="8">
    <source>
        <dbReference type="SAM" id="MobiDB-lite"/>
    </source>
</evidence>
<dbReference type="PRINTS" id="PR00171">
    <property type="entry name" value="SUGRTRNSPORT"/>
</dbReference>
<sequence>MPSFSTSAYLKRLPRLRRDQEKQKTANGNGVVANGGVHHGGDYDSYDHTPLPWLTWNGFFMGVLVSMGGFIFGYDTGQISGFLGMEDFLSRYGQYNHKTGEYYFSNVRVGLIVGLLSIGTLIGALIAGPVADKIGRRWSIFAGCIVFHVGNIVQIAAPTHHWYQVMMGRWVLGLSVGALSLMVPMYMAETAPFHIRGAMISTYQLFITLGIFIAACINFVTNKHYADTAQWRIPMGIGFLWPLILGLGILAFPDTPRYDFRHGRVEKAKATMMRVYGVNEQHWSIHKELEEIRAKLEAETAKTGFIRDTIEMFTAPRMFYRIALGVTLQMFQQLTGANYFFYYGTLIFKGVSISPFVTQLILNGINFGTTFIGLWLIENVGRRKSLICGSAWMFVCFLIFASVGHFALDRADPTNTPHASIALICFASFFILGFATTWGPMVWTIIGELYPSRYRAKSMALATASNWLWNFLLAFFTNFITGAIDFRYGYVFAACNFLGGFIVYFFVLEGRNRTLEELDTMYIEHVLPWRSTEWEMPALEQFRKSSISVYNRDVEARPEGGVVSGETERSLEKEEEDEVSPATALRVQTGMGAGWKDEMDV</sequence>
<keyword evidence="6 9" id="KW-0472">Membrane</keyword>
<feature type="transmembrane region" description="Helical" evidence="9">
    <location>
        <begin position="233"/>
        <end position="252"/>
    </location>
</feature>
<protein>
    <recommendedName>
        <fullName evidence="10">Major facilitator superfamily (MFS) profile domain-containing protein</fullName>
    </recommendedName>
</protein>